<dbReference type="AlphaFoldDB" id="A0A8J3MVI5"/>
<keyword evidence="2" id="KW-0378">Hydrolase</keyword>
<dbReference type="SUPFAM" id="SSF56601">
    <property type="entry name" value="beta-lactamase/transpeptidase-like"/>
    <property type="match status" value="1"/>
</dbReference>
<evidence type="ECO:0000313" key="2">
    <source>
        <dbReference type="EMBL" id="GHO46550.1"/>
    </source>
</evidence>
<dbReference type="PANTHER" id="PTHR46825:SF9">
    <property type="entry name" value="BETA-LACTAMASE-RELATED DOMAIN-CONTAINING PROTEIN"/>
    <property type="match status" value="1"/>
</dbReference>
<gene>
    <name evidence="2" type="ORF">KSX_47130</name>
</gene>
<dbReference type="PANTHER" id="PTHR46825">
    <property type="entry name" value="D-ALANYL-D-ALANINE-CARBOXYPEPTIDASE/ENDOPEPTIDASE AMPH"/>
    <property type="match status" value="1"/>
</dbReference>
<comment type="caution">
    <text evidence="2">The sequence shown here is derived from an EMBL/GenBank/DDBJ whole genome shotgun (WGS) entry which is preliminary data.</text>
</comment>
<dbReference type="EMBL" id="BNJF01000002">
    <property type="protein sequence ID" value="GHO46550.1"/>
    <property type="molecule type" value="Genomic_DNA"/>
</dbReference>
<dbReference type="Proteomes" id="UP000612362">
    <property type="component" value="Unassembled WGS sequence"/>
</dbReference>
<name>A0A8J3MVI5_9CHLR</name>
<evidence type="ECO:0000313" key="3">
    <source>
        <dbReference type="Proteomes" id="UP000612362"/>
    </source>
</evidence>
<dbReference type="InterPro" id="IPR050491">
    <property type="entry name" value="AmpC-like"/>
</dbReference>
<sequence>MEDLTAQLTDATRLIDRWLAYKVYANRLPGLSVGLIYRDQVLLSKGYGYADLARKVVTQDTTCYRIASFSKIFTALAIMQLFEQGKLHLDDPVSRYLPWCVSESQPQIGHITIRQLLSHTSGLDRDGDTPHWNTFDFPSLVQIQQHIKEGALIFDPAEQWKYSNFGYTLLGEVVKAVAGSSYEHYVTTSIIKRLGLTHTAPELTNAITERLAVGYSRDLPGQGREPFPSIDARVMASATGFSSNVSDFCQFMMAHLDGDPRLLKDETKREMRRIQWLREGSNTDWCLGYETWKINTQRIYGHGGSYQGYRSRFGIDPQRGLGLVIFVNAMDASAKALADGAFHILDEVITHYDKYGTLATSLAPERYESYFRSIWGDLATSLINGGPVFYDPSLDTPSSDFSCLKHLQDDTFTIVSGDSFGNVGEPAHFEIDEQGLPLSFSVGPERSAHLTI</sequence>
<feature type="domain" description="Beta-lactamase-related" evidence="1">
    <location>
        <begin position="16"/>
        <end position="337"/>
    </location>
</feature>
<dbReference type="GO" id="GO:0016787">
    <property type="term" value="F:hydrolase activity"/>
    <property type="evidence" value="ECO:0007669"/>
    <property type="project" value="UniProtKB-KW"/>
</dbReference>
<keyword evidence="3" id="KW-1185">Reference proteome</keyword>
<proteinExistence type="predicted"/>
<dbReference type="InterPro" id="IPR001466">
    <property type="entry name" value="Beta-lactam-related"/>
</dbReference>
<evidence type="ECO:0000259" key="1">
    <source>
        <dbReference type="Pfam" id="PF00144"/>
    </source>
</evidence>
<protein>
    <submittedName>
        <fullName evidence="2">Serine hydrolase</fullName>
    </submittedName>
</protein>
<organism evidence="2 3">
    <name type="scientific">Ktedonospora formicarum</name>
    <dbReference type="NCBI Taxonomy" id="2778364"/>
    <lineage>
        <taxon>Bacteria</taxon>
        <taxon>Bacillati</taxon>
        <taxon>Chloroflexota</taxon>
        <taxon>Ktedonobacteria</taxon>
        <taxon>Ktedonobacterales</taxon>
        <taxon>Ktedonobacteraceae</taxon>
        <taxon>Ktedonospora</taxon>
    </lineage>
</organism>
<dbReference type="RefSeq" id="WP_220195921.1">
    <property type="nucleotide sequence ID" value="NZ_BNJF01000002.1"/>
</dbReference>
<dbReference type="Gene3D" id="3.40.710.10">
    <property type="entry name" value="DD-peptidase/beta-lactamase superfamily"/>
    <property type="match status" value="1"/>
</dbReference>
<accession>A0A8J3MVI5</accession>
<dbReference type="InterPro" id="IPR012338">
    <property type="entry name" value="Beta-lactam/transpept-like"/>
</dbReference>
<reference evidence="2" key="1">
    <citation type="submission" date="2020-10" db="EMBL/GenBank/DDBJ databases">
        <title>Taxonomic study of unclassified bacteria belonging to the class Ktedonobacteria.</title>
        <authorList>
            <person name="Yabe S."/>
            <person name="Wang C.M."/>
            <person name="Zheng Y."/>
            <person name="Sakai Y."/>
            <person name="Cavaletti L."/>
            <person name="Monciardini P."/>
            <person name="Donadio S."/>
        </authorList>
    </citation>
    <scope>NUCLEOTIDE SEQUENCE</scope>
    <source>
        <strain evidence="2">SOSP1-1</strain>
    </source>
</reference>
<dbReference type="Pfam" id="PF00144">
    <property type="entry name" value="Beta-lactamase"/>
    <property type="match status" value="1"/>
</dbReference>